<accession>A0A845AGP1</accession>
<reference evidence="2 3" key="1">
    <citation type="submission" date="2019-12" db="EMBL/GenBank/DDBJ databases">
        <title>Genomic-based taxomic classification of the family Erythrobacteraceae.</title>
        <authorList>
            <person name="Xu L."/>
        </authorList>
    </citation>
    <scope>NUCLEOTIDE SEQUENCE [LARGE SCALE GENOMIC DNA]</scope>
    <source>
        <strain evidence="2 3">KEMB 9005-328</strain>
    </source>
</reference>
<dbReference type="InterPro" id="IPR051049">
    <property type="entry name" value="Dienelactone_hydrolase-like"/>
</dbReference>
<evidence type="ECO:0000259" key="1">
    <source>
        <dbReference type="Pfam" id="PF01738"/>
    </source>
</evidence>
<dbReference type="SUPFAM" id="SSF53474">
    <property type="entry name" value="alpha/beta-Hydrolases"/>
    <property type="match status" value="1"/>
</dbReference>
<gene>
    <name evidence="2" type="ORF">GRI58_04705</name>
</gene>
<dbReference type="InterPro" id="IPR002925">
    <property type="entry name" value="Dienelactn_hydro"/>
</dbReference>
<sequence>MCEESELEHWGAAVLTRRQLGVFGAASTLAACAAGGTGGKASQTNQPDDDVEESAVDIPTADGTLDGVLFSRTGRKAPGVLFWPDIAGIRPANRQMAKRLAAAGYTVLLANPYYRDVHGQQFADFADFAGNDGFKKVKPWRDKFTPDSVMRDAAAAFAWLDKQDTVDTARKLGTQGYCMTGSFALWGAGAAPERAGAAASFHGAGLVRKDEPDGPQTMFAKNPKAHYLVLIAENDDAKAPDDKNLLKSAAEATGAQAEIAVYPADHGWTVPDSPSYNQAQAERAWQQLLEMYKVNL</sequence>
<keyword evidence="3" id="KW-1185">Reference proteome</keyword>
<evidence type="ECO:0000313" key="3">
    <source>
        <dbReference type="Proteomes" id="UP000439780"/>
    </source>
</evidence>
<dbReference type="RefSeq" id="WP_160752433.1">
    <property type="nucleotide sequence ID" value="NZ_WTYA01000003.1"/>
</dbReference>
<dbReference type="InterPro" id="IPR029058">
    <property type="entry name" value="AB_hydrolase_fold"/>
</dbReference>
<dbReference type="Pfam" id="PF01738">
    <property type="entry name" value="DLH"/>
    <property type="match status" value="1"/>
</dbReference>
<dbReference type="OrthoDB" id="9787933at2"/>
<comment type="caution">
    <text evidence="2">The sequence shown here is derived from an EMBL/GenBank/DDBJ whole genome shotgun (WGS) entry which is preliminary data.</text>
</comment>
<dbReference type="GO" id="GO:0016787">
    <property type="term" value="F:hydrolase activity"/>
    <property type="evidence" value="ECO:0007669"/>
    <property type="project" value="UniProtKB-KW"/>
</dbReference>
<dbReference type="EMBL" id="WTYA01000003">
    <property type="protein sequence ID" value="MXP28121.1"/>
    <property type="molecule type" value="Genomic_DNA"/>
</dbReference>
<evidence type="ECO:0000313" key="2">
    <source>
        <dbReference type="EMBL" id="MXP28121.1"/>
    </source>
</evidence>
<dbReference type="PANTHER" id="PTHR46623:SF10">
    <property type="entry name" value="CARBOXYMETHYLENEBUTENOLIDASE HOMOLOG"/>
    <property type="match status" value="1"/>
</dbReference>
<dbReference type="Proteomes" id="UP000439780">
    <property type="component" value="Unassembled WGS sequence"/>
</dbReference>
<dbReference type="AlphaFoldDB" id="A0A845AGP1"/>
<name>A0A845AGP1_9SPHN</name>
<keyword evidence="2" id="KW-0378">Hydrolase</keyword>
<organism evidence="2 3">
    <name type="scientific">Qipengyuania algicida</name>
    <dbReference type="NCBI Taxonomy" id="1836209"/>
    <lineage>
        <taxon>Bacteria</taxon>
        <taxon>Pseudomonadati</taxon>
        <taxon>Pseudomonadota</taxon>
        <taxon>Alphaproteobacteria</taxon>
        <taxon>Sphingomonadales</taxon>
        <taxon>Erythrobacteraceae</taxon>
        <taxon>Qipengyuania</taxon>
    </lineage>
</organism>
<protein>
    <submittedName>
        <fullName evidence="2">Dienelactone hydrolase family protein</fullName>
    </submittedName>
</protein>
<dbReference type="PANTHER" id="PTHR46623">
    <property type="entry name" value="CARBOXYMETHYLENEBUTENOLIDASE-RELATED"/>
    <property type="match status" value="1"/>
</dbReference>
<dbReference type="Gene3D" id="3.40.50.1820">
    <property type="entry name" value="alpha/beta hydrolase"/>
    <property type="match status" value="1"/>
</dbReference>
<proteinExistence type="predicted"/>
<feature type="domain" description="Dienelactone hydrolase" evidence="1">
    <location>
        <begin position="65"/>
        <end position="293"/>
    </location>
</feature>